<sequence length="157" mass="16698">MLTVGRTPTFDDALARTIAAILLAGLLPGVRADCWLDPDGFRHCDRLSSAARAGIGLGFFLLFLALLFSLVTYRRRRAAQANLAYVQQNQHNVGGVYNGYGGQPPYGPQYPPQAHGGPGGVYDPNAGFAPPAGSPPQYYPPPPGAPPVDQHKGSYHV</sequence>
<name>A0AAD4L8C4_9AGAM</name>
<keyword evidence="2" id="KW-0472">Membrane</keyword>
<accession>A0AAD4L8C4</accession>
<feature type="transmembrane region" description="Helical" evidence="2">
    <location>
        <begin position="51"/>
        <end position="73"/>
    </location>
</feature>
<comment type="caution">
    <text evidence="3">The sequence shown here is derived from an EMBL/GenBank/DDBJ whole genome shotgun (WGS) entry which is preliminary data.</text>
</comment>
<dbReference type="EMBL" id="JAKELL010000117">
    <property type="protein sequence ID" value="KAH8981417.1"/>
    <property type="molecule type" value="Genomic_DNA"/>
</dbReference>
<proteinExistence type="predicted"/>
<feature type="compositionally biased region" description="Pro residues" evidence="1">
    <location>
        <begin position="132"/>
        <end position="146"/>
    </location>
</feature>
<dbReference type="Proteomes" id="UP001201163">
    <property type="component" value="Unassembled WGS sequence"/>
</dbReference>
<evidence type="ECO:0000256" key="1">
    <source>
        <dbReference type="SAM" id="MobiDB-lite"/>
    </source>
</evidence>
<protein>
    <submittedName>
        <fullName evidence="3">Uncharacterized protein</fullName>
    </submittedName>
</protein>
<evidence type="ECO:0000313" key="4">
    <source>
        <dbReference type="Proteomes" id="UP001201163"/>
    </source>
</evidence>
<keyword evidence="2" id="KW-0812">Transmembrane</keyword>
<dbReference type="AlphaFoldDB" id="A0AAD4L8C4"/>
<evidence type="ECO:0000256" key="2">
    <source>
        <dbReference type="SAM" id="Phobius"/>
    </source>
</evidence>
<keyword evidence="2" id="KW-1133">Transmembrane helix</keyword>
<evidence type="ECO:0000313" key="3">
    <source>
        <dbReference type="EMBL" id="KAH8981417.1"/>
    </source>
</evidence>
<feature type="region of interest" description="Disordered" evidence="1">
    <location>
        <begin position="104"/>
        <end position="157"/>
    </location>
</feature>
<keyword evidence="4" id="KW-1185">Reference proteome</keyword>
<reference evidence="3" key="1">
    <citation type="submission" date="2022-01" db="EMBL/GenBank/DDBJ databases">
        <title>Comparative genomics reveals a dynamic genome evolution in the ectomycorrhizal milk-cap (Lactarius) mushrooms.</title>
        <authorList>
            <consortium name="DOE Joint Genome Institute"/>
            <person name="Lebreton A."/>
            <person name="Tang N."/>
            <person name="Kuo A."/>
            <person name="LaButti K."/>
            <person name="Drula E."/>
            <person name="Barry K."/>
            <person name="Clum A."/>
            <person name="Lipzen A."/>
            <person name="Mousain D."/>
            <person name="Ng V."/>
            <person name="Wang R."/>
            <person name="Wang X."/>
            <person name="Dai Y."/>
            <person name="Henrissat B."/>
            <person name="Grigoriev I.V."/>
            <person name="Guerin-Laguette A."/>
            <person name="Yu F."/>
            <person name="Martin F.M."/>
        </authorList>
    </citation>
    <scope>NUCLEOTIDE SEQUENCE</scope>
    <source>
        <strain evidence="3">QP</strain>
    </source>
</reference>
<organism evidence="3 4">
    <name type="scientific">Lactarius akahatsu</name>
    <dbReference type="NCBI Taxonomy" id="416441"/>
    <lineage>
        <taxon>Eukaryota</taxon>
        <taxon>Fungi</taxon>
        <taxon>Dikarya</taxon>
        <taxon>Basidiomycota</taxon>
        <taxon>Agaricomycotina</taxon>
        <taxon>Agaricomycetes</taxon>
        <taxon>Russulales</taxon>
        <taxon>Russulaceae</taxon>
        <taxon>Lactarius</taxon>
    </lineage>
</organism>
<gene>
    <name evidence="3" type="ORF">EDB92DRAFT_1897852</name>
</gene>